<dbReference type="GO" id="GO:0005524">
    <property type="term" value="F:ATP binding"/>
    <property type="evidence" value="ECO:0007669"/>
    <property type="project" value="UniProtKB-KW"/>
</dbReference>
<feature type="transmembrane region" description="Helical" evidence="9">
    <location>
        <begin position="273"/>
        <end position="289"/>
    </location>
</feature>
<reference evidence="12 13" key="1">
    <citation type="submission" date="2016-03" db="EMBL/GenBank/DDBJ databases">
        <authorList>
            <person name="Ploux O."/>
        </authorList>
    </citation>
    <scope>NUCLEOTIDE SEQUENCE [LARGE SCALE GENOMIC DNA]</scope>
    <source>
        <strain evidence="12 13">R0</strain>
    </source>
</reference>
<dbReference type="InterPro" id="IPR036890">
    <property type="entry name" value="HATPase_C_sf"/>
</dbReference>
<dbReference type="InterPro" id="IPR050980">
    <property type="entry name" value="2C_sensor_his_kinase"/>
</dbReference>
<dbReference type="InterPro" id="IPR005467">
    <property type="entry name" value="His_kinase_dom"/>
</dbReference>
<feature type="transmembrane region" description="Helical" evidence="9">
    <location>
        <begin position="296"/>
        <end position="315"/>
    </location>
</feature>
<feature type="transmembrane region" description="Helical" evidence="9">
    <location>
        <begin position="321"/>
        <end position="342"/>
    </location>
</feature>
<keyword evidence="5" id="KW-0808">Transferase</keyword>
<dbReference type="InterPro" id="IPR036097">
    <property type="entry name" value="HisK_dim/P_sf"/>
</dbReference>
<dbReference type="RefSeq" id="WP_061835373.1">
    <property type="nucleotide sequence ID" value="NZ_LUKE01000002.1"/>
</dbReference>
<dbReference type="CDD" id="cd00082">
    <property type="entry name" value="HisKA"/>
    <property type="match status" value="1"/>
</dbReference>
<comment type="caution">
    <text evidence="12">The sequence shown here is derived from an EMBL/GenBank/DDBJ whole genome shotgun (WGS) entry which is preliminary data.</text>
</comment>
<keyword evidence="9" id="KW-1133">Transmembrane helix</keyword>
<evidence type="ECO:0000256" key="5">
    <source>
        <dbReference type="ARBA" id="ARBA00022679"/>
    </source>
</evidence>
<dbReference type="GO" id="GO:0000155">
    <property type="term" value="F:phosphorelay sensor kinase activity"/>
    <property type="evidence" value="ECO:0007669"/>
    <property type="project" value="InterPro"/>
</dbReference>
<evidence type="ECO:0000256" key="6">
    <source>
        <dbReference type="ARBA" id="ARBA00022741"/>
    </source>
</evidence>
<keyword evidence="9" id="KW-0472">Membrane</keyword>
<evidence type="ECO:0000256" key="3">
    <source>
        <dbReference type="ARBA" id="ARBA00012438"/>
    </source>
</evidence>
<comment type="catalytic activity">
    <reaction evidence="1">
        <text>ATP + protein L-histidine = ADP + protein N-phospho-L-histidine.</text>
        <dbReference type="EC" id="2.7.13.3"/>
    </reaction>
</comment>
<evidence type="ECO:0000256" key="1">
    <source>
        <dbReference type="ARBA" id="ARBA00000085"/>
    </source>
</evidence>
<evidence type="ECO:0000256" key="7">
    <source>
        <dbReference type="ARBA" id="ARBA00022777"/>
    </source>
</evidence>
<evidence type="ECO:0000256" key="2">
    <source>
        <dbReference type="ARBA" id="ARBA00004651"/>
    </source>
</evidence>
<keyword evidence="7" id="KW-0418">Kinase</keyword>
<gene>
    <name evidence="12" type="ORF">AZI86_11710</name>
</gene>
<dbReference type="PROSITE" id="PS50109">
    <property type="entry name" value="HIS_KIN"/>
    <property type="match status" value="1"/>
</dbReference>
<comment type="subcellular location">
    <subcellularLocation>
        <location evidence="2">Cell membrane</location>
        <topology evidence="2">Multi-pass membrane protein</topology>
    </subcellularLocation>
</comment>
<dbReference type="EC" id="2.7.13.3" evidence="3"/>
<evidence type="ECO:0000259" key="11">
    <source>
        <dbReference type="PROSITE" id="PS50109"/>
    </source>
</evidence>
<keyword evidence="6" id="KW-0547">Nucleotide-binding</keyword>
<dbReference type="GO" id="GO:0005886">
    <property type="term" value="C:plasma membrane"/>
    <property type="evidence" value="ECO:0007669"/>
    <property type="project" value="UniProtKB-SubCell"/>
</dbReference>
<accession>A0A150WLU7</accession>
<evidence type="ECO:0000313" key="12">
    <source>
        <dbReference type="EMBL" id="KYG64862.1"/>
    </source>
</evidence>
<dbReference type="InterPro" id="IPR003661">
    <property type="entry name" value="HisK_dim/P_dom"/>
</dbReference>
<dbReference type="Pfam" id="PF02518">
    <property type="entry name" value="HATPase_c"/>
    <property type="match status" value="1"/>
</dbReference>
<keyword evidence="13" id="KW-1185">Reference proteome</keyword>
<protein>
    <recommendedName>
        <fullName evidence="3">histidine kinase</fullName>
        <ecNumber evidence="3">2.7.13.3</ecNumber>
    </recommendedName>
</protein>
<dbReference type="PANTHER" id="PTHR44936:SF10">
    <property type="entry name" value="SENSOR PROTEIN RSTB"/>
    <property type="match status" value="1"/>
</dbReference>
<keyword evidence="9" id="KW-0812">Transmembrane</keyword>
<dbReference type="SMART" id="SM00387">
    <property type="entry name" value="HATPase_c"/>
    <property type="match status" value="1"/>
</dbReference>
<dbReference type="SUPFAM" id="SSF47384">
    <property type="entry name" value="Homodimeric domain of signal transducing histidine kinase"/>
    <property type="match status" value="1"/>
</dbReference>
<evidence type="ECO:0000256" key="9">
    <source>
        <dbReference type="SAM" id="Phobius"/>
    </source>
</evidence>
<dbReference type="Proteomes" id="UP000075320">
    <property type="component" value="Unassembled WGS sequence"/>
</dbReference>
<feature type="chain" id="PRO_5007573206" description="histidine kinase" evidence="10">
    <location>
        <begin position="24"/>
        <end position="712"/>
    </location>
</feature>
<proteinExistence type="predicted"/>
<feature type="domain" description="Histidine kinase" evidence="11">
    <location>
        <begin position="380"/>
        <end position="586"/>
    </location>
</feature>
<organism evidence="12 13">
    <name type="scientific">Bdellovibrio bacteriovorus</name>
    <dbReference type="NCBI Taxonomy" id="959"/>
    <lineage>
        <taxon>Bacteria</taxon>
        <taxon>Pseudomonadati</taxon>
        <taxon>Bdellovibrionota</taxon>
        <taxon>Bdellovibrionia</taxon>
        <taxon>Bdellovibrionales</taxon>
        <taxon>Pseudobdellovibrionaceae</taxon>
        <taxon>Bdellovibrio</taxon>
    </lineage>
</organism>
<feature type="signal peptide" evidence="10">
    <location>
        <begin position="1"/>
        <end position="23"/>
    </location>
</feature>
<dbReference type="SUPFAM" id="SSF55874">
    <property type="entry name" value="ATPase domain of HSP90 chaperone/DNA topoisomerase II/histidine kinase"/>
    <property type="match status" value="1"/>
</dbReference>
<evidence type="ECO:0000256" key="8">
    <source>
        <dbReference type="ARBA" id="ARBA00022840"/>
    </source>
</evidence>
<dbReference type="OrthoDB" id="5287379at2"/>
<dbReference type="AlphaFoldDB" id="A0A150WLU7"/>
<evidence type="ECO:0000256" key="10">
    <source>
        <dbReference type="SAM" id="SignalP"/>
    </source>
</evidence>
<keyword evidence="10" id="KW-0732">Signal</keyword>
<keyword evidence="8" id="KW-0067">ATP-binding</keyword>
<keyword evidence="4" id="KW-1003">Cell membrane</keyword>
<dbReference type="InterPro" id="IPR003594">
    <property type="entry name" value="HATPase_dom"/>
</dbReference>
<evidence type="ECO:0000256" key="4">
    <source>
        <dbReference type="ARBA" id="ARBA00022475"/>
    </source>
</evidence>
<name>A0A150WLU7_BDEBC</name>
<dbReference type="CDD" id="cd00075">
    <property type="entry name" value="HATPase"/>
    <property type="match status" value="1"/>
</dbReference>
<sequence>MKKKLLGCLLISFLMIHPLVSNFLQDWGISVGAKLNDFMMLTLPRPAPSGKVAVVGSAIPENFAAIQKNLQVLLDQKPLFVISTLPLPLKNASSAEIQEFVKFASGHPNLYFYSNYPDKDPLSLAQHPDFKKTQHVFIPLTQDRGSDGMTRRLIIDYDVNDPSIDHPLMGVLGKYGISSKVEDFPTYPWEISLQTHLRYRHPAVAPIILLNQLPKSVEGQILILGLDDVMNDDGWGSAISGDYMTLSQRVALDLETLIQKDAVDRFMRTSRQIFAFIFVFAYLCGVLFLSPVAATLWGGAVILSYFVIAFASLYFFNKLLFLLEVPFVLMLAHFFIAPLLLIRHLRLRDRQVADLEMQRLRSNLVVKSARAEQGLKIATQVAHDMRSPLTALMIANEYKGNINPEAADLIDKSIVRLHRISDDLLKKFRSGGLYEGAAAQVLNLSEVLAELKDAYEKSWTRLKIHLQCPPDVLVKTSDPTAIERAISNMLNNSLEAAAKNVPVEVRLNVKKVKDGMIEIELSDNGPGVPAEIRARIFERGETHNKADGSGLGLWQVRETFKGLSGDAVLQDKTPGAHFLLTFSSGLVPQVLHLHRNVILLEDNNTVRERWLKRLQDLGAHVVGYSSPDEFEKYKGEVSGTVITDLIFENSDKTGFQVLESLQGKSVQKVLCTSLGNNAEIHDMAGRLADIIFTKAQFEELLFTDTTRVEFTV</sequence>
<evidence type="ECO:0000313" key="13">
    <source>
        <dbReference type="Proteomes" id="UP000075320"/>
    </source>
</evidence>
<dbReference type="Gene3D" id="3.30.565.10">
    <property type="entry name" value="Histidine kinase-like ATPase, C-terminal domain"/>
    <property type="match status" value="1"/>
</dbReference>
<dbReference type="PANTHER" id="PTHR44936">
    <property type="entry name" value="SENSOR PROTEIN CREC"/>
    <property type="match status" value="1"/>
</dbReference>
<dbReference type="EMBL" id="LUKE01000002">
    <property type="protein sequence ID" value="KYG64862.1"/>
    <property type="molecule type" value="Genomic_DNA"/>
</dbReference>